<dbReference type="PANTHER" id="PTHR36845:SF1">
    <property type="entry name" value="HYDROLASE, PUTATIVE (AFU_ORTHOLOGUE AFUA_7G05090)-RELATED"/>
    <property type="match status" value="1"/>
</dbReference>
<dbReference type="InterPro" id="IPR012341">
    <property type="entry name" value="6hp_glycosidase-like_sf"/>
</dbReference>
<dbReference type="SUPFAM" id="SSF48208">
    <property type="entry name" value="Six-hairpin glycosidases"/>
    <property type="match status" value="1"/>
</dbReference>
<evidence type="ECO:0000256" key="2">
    <source>
        <dbReference type="ARBA" id="ARBA00038358"/>
    </source>
</evidence>
<protein>
    <submittedName>
        <fullName evidence="3">Glucuronyl hydrolase</fullName>
    </submittedName>
</protein>
<sequence length="393" mass="45195">MIMQMNRISIVLLGIVALISSCNREPQTLDVDKELAKAMKQYEIMLTTHRDTTQIPHSLHQDGTYHDKPSEWWGSGFFAGTLWYMYEYSQDQKWKEAAHLWSMAVAKEQYNTTTHDLGFMVFCPFGNGFRLTNDSTYLPILMQGAKSLSTRFDANRGVIKSWDSFRDYDFPVIIDNMMNLDFLFWATAHSGDSSYYKLSVEHADVTMANHFRPDYSSYHVVCYDESGKALAQVTHQGYSDNSAWARGQAWALYGYVVMFRETGEEKYLKQAMSIADFYLNHPNLPEDKIPYWDFDAPEIPNEERDVSAAAIFSSGLLELQGYVDKETADHYVAEAREMLINLSKKPYRTDFGEAGDFLLKHSVGHKPGGIEVDVPLIYADYYYIEALLRLRNL</sequence>
<proteinExistence type="inferred from homology"/>
<name>A0ABR9TD13_9SPHI</name>
<dbReference type="InterPro" id="IPR052369">
    <property type="entry name" value="UG_Glycosaminoglycan_Hydrolase"/>
</dbReference>
<dbReference type="Pfam" id="PF07470">
    <property type="entry name" value="Glyco_hydro_88"/>
    <property type="match status" value="1"/>
</dbReference>
<evidence type="ECO:0000313" key="3">
    <source>
        <dbReference type="EMBL" id="MBE8723243.1"/>
    </source>
</evidence>
<dbReference type="InterPro" id="IPR010905">
    <property type="entry name" value="Glyco_hydro_88"/>
</dbReference>
<dbReference type="Proteomes" id="UP000618319">
    <property type="component" value="Unassembled WGS sequence"/>
</dbReference>
<organism evidence="3 4">
    <name type="scientific">Sphingobacterium pedocola</name>
    <dbReference type="NCBI Taxonomy" id="2082722"/>
    <lineage>
        <taxon>Bacteria</taxon>
        <taxon>Pseudomonadati</taxon>
        <taxon>Bacteroidota</taxon>
        <taxon>Sphingobacteriia</taxon>
        <taxon>Sphingobacteriales</taxon>
        <taxon>Sphingobacteriaceae</taxon>
        <taxon>Sphingobacterium</taxon>
    </lineage>
</organism>
<dbReference type="InterPro" id="IPR008928">
    <property type="entry name" value="6-hairpin_glycosidase_sf"/>
</dbReference>
<dbReference type="PANTHER" id="PTHR36845">
    <property type="entry name" value="HYDROLASE, PUTATIVE (AFU_ORTHOLOGUE AFUA_7G05090)-RELATED"/>
    <property type="match status" value="1"/>
</dbReference>
<gene>
    <name evidence="3" type="ORF">C4F40_21200</name>
</gene>
<accession>A0ABR9TD13</accession>
<keyword evidence="4" id="KW-1185">Reference proteome</keyword>
<dbReference type="Gene3D" id="1.50.10.10">
    <property type="match status" value="1"/>
</dbReference>
<evidence type="ECO:0000256" key="1">
    <source>
        <dbReference type="ARBA" id="ARBA00022801"/>
    </source>
</evidence>
<keyword evidence="1 3" id="KW-0378">Hydrolase</keyword>
<comment type="caution">
    <text evidence="3">The sequence shown here is derived from an EMBL/GenBank/DDBJ whole genome shotgun (WGS) entry which is preliminary data.</text>
</comment>
<dbReference type="EMBL" id="PSKQ01000027">
    <property type="protein sequence ID" value="MBE8723243.1"/>
    <property type="molecule type" value="Genomic_DNA"/>
</dbReference>
<dbReference type="GO" id="GO:0016787">
    <property type="term" value="F:hydrolase activity"/>
    <property type="evidence" value="ECO:0007669"/>
    <property type="project" value="UniProtKB-KW"/>
</dbReference>
<comment type="similarity">
    <text evidence="2">Belongs to the glycosyl hydrolase 88 family.</text>
</comment>
<dbReference type="PROSITE" id="PS51257">
    <property type="entry name" value="PROKAR_LIPOPROTEIN"/>
    <property type="match status" value="1"/>
</dbReference>
<evidence type="ECO:0000313" key="4">
    <source>
        <dbReference type="Proteomes" id="UP000618319"/>
    </source>
</evidence>
<reference evidence="3 4" key="1">
    <citation type="submission" date="2018-02" db="EMBL/GenBank/DDBJ databases">
        <title>Sphingobacterium KA21.</title>
        <authorList>
            <person name="Vasarhelyi B.M."/>
            <person name="Deshmukh S."/>
            <person name="Balint B."/>
            <person name="Kukolya J."/>
        </authorList>
    </citation>
    <scope>NUCLEOTIDE SEQUENCE [LARGE SCALE GENOMIC DNA]</scope>
    <source>
        <strain evidence="3 4">Ka21</strain>
    </source>
</reference>